<proteinExistence type="predicted"/>
<dbReference type="STRING" id="1193011.LEP1GSC058_2986"/>
<comment type="caution">
    <text evidence="1">The sequence shown here is derived from an EMBL/GenBank/DDBJ whole genome shotgun (WGS) entry which is preliminary data.</text>
</comment>
<accession>S3UVZ7</accession>
<evidence type="ECO:0000313" key="2">
    <source>
        <dbReference type="Proteomes" id="UP000014540"/>
    </source>
</evidence>
<name>S3UVZ7_9LEPT</name>
<protein>
    <submittedName>
        <fullName evidence="1">Uncharacterized protein</fullName>
    </submittedName>
</protein>
<reference evidence="1" key="1">
    <citation type="submission" date="2013-04" db="EMBL/GenBank/DDBJ databases">
        <authorList>
            <person name="Harkins D.M."/>
            <person name="Durkin A.S."/>
            <person name="Selengut J.D."/>
            <person name="Sanka R."/>
            <person name="DePew J."/>
            <person name="Purushe J."/>
            <person name="Ahmed A."/>
            <person name="van der Linden H."/>
            <person name="Goris M.G.A."/>
            <person name="Hartskeerl R.A."/>
            <person name="Vinetz J.M."/>
            <person name="Sutton G.G."/>
            <person name="Nelson W.C."/>
            <person name="Fouts D.E."/>
        </authorList>
    </citation>
    <scope>NUCLEOTIDE SEQUENCE [LARGE SCALE GENOMIC DNA]</scope>
    <source>
        <strain evidence="1">BUT 6</strain>
    </source>
</reference>
<gene>
    <name evidence="1" type="ORF">LEP1GSC058_2986</name>
</gene>
<evidence type="ECO:0000313" key="1">
    <source>
        <dbReference type="EMBL" id="EPG74561.1"/>
    </source>
</evidence>
<organism evidence="1 2">
    <name type="scientific">Leptospira fainei serovar Hurstbridge str. BUT 6</name>
    <dbReference type="NCBI Taxonomy" id="1193011"/>
    <lineage>
        <taxon>Bacteria</taxon>
        <taxon>Pseudomonadati</taxon>
        <taxon>Spirochaetota</taxon>
        <taxon>Spirochaetia</taxon>
        <taxon>Leptospirales</taxon>
        <taxon>Leptospiraceae</taxon>
        <taxon>Leptospira</taxon>
    </lineage>
</organism>
<sequence length="63" mass="7632">MQISETTKPLLPSLLFFNGISYDRFYEKLEGIYLRMKILSSRIFRKNFWNRIKSELLRKRSAS</sequence>
<dbReference type="EMBL" id="AKWZ02000010">
    <property type="protein sequence ID" value="EPG74561.1"/>
    <property type="molecule type" value="Genomic_DNA"/>
</dbReference>
<dbReference type="Proteomes" id="UP000014540">
    <property type="component" value="Unassembled WGS sequence"/>
</dbReference>
<keyword evidence="2" id="KW-1185">Reference proteome</keyword>
<dbReference type="AlphaFoldDB" id="S3UVZ7"/>